<keyword evidence="1" id="KW-0479">Metal-binding</keyword>
<evidence type="ECO:0000256" key="6">
    <source>
        <dbReference type="ARBA" id="ARBA00023242"/>
    </source>
</evidence>
<keyword evidence="6" id="KW-0539">Nucleus</keyword>
<evidence type="ECO:0000256" key="7">
    <source>
        <dbReference type="SAM" id="MobiDB-lite"/>
    </source>
</evidence>
<dbReference type="Proteomes" id="UP001590950">
    <property type="component" value="Unassembled WGS sequence"/>
</dbReference>
<dbReference type="InterPro" id="IPR001138">
    <property type="entry name" value="Zn2Cys6_DnaBD"/>
</dbReference>
<dbReference type="SUPFAM" id="SSF57701">
    <property type="entry name" value="Zn2/Cys6 DNA-binding domain"/>
    <property type="match status" value="1"/>
</dbReference>
<sequence>MPLSGINHPARLENTPDWPLAISWAPPHLSNTPSIMSQTGENGQSSSYYPQAQFRSPSMAGQYSYPPPEGQGNSPAGSNMALPTALNLPPIQTMDGRPQPQAQQGQQGAQPQVAPAMPSAMGQYYGQGAAFPPPASDPSVPMRYPLPPDGRVMSGGRHKKEIKRRTKTGCLTCRKRRIKCDEAHPACRNCQKSKRDCLGYDPIFKSQPAPTNIQPALSGVPSMQNTSANSSPYPPTPQGYMQPGSHGHAQQGTDSENSTQPTYDYSATAIDPALEGAGTSDVQDDAKGALGTGTPYPAPTSDPHSHRAKRTKIEELLCLRGVSPPPPEPPSSIPSEMRDEIKNIWMTVYSVGIDKFLETRWFCQRGLTHLVENNRLCDQFAGLIRRYSLTAQDPNYYHNLMVIHSLEATVIWAMMSMCRQIANAENVAEEDIKEGVRDAAKRLEIFENLVTGEYLDAESAPPKTEINGTAFDNQLSTREHDFWRLVHTFLTIRDDEASAAKEIDDTLAAARLLLDSRENRDVIYSIMIARHVGARMAEFPESLPQPQSNDEQDNRHKLYIAKKFIEDEATQKGTTQVVQRLCGMACRSWEVRR</sequence>
<dbReference type="Gene3D" id="4.10.240.10">
    <property type="entry name" value="Zn(2)-C6 fungal-type DNA-binding domain"/>
    <property type="match status" value="1"/>
</dbReference>
<keyword evidence="10" id="KW-1185">Reference proteome</keyword>
<proteinExistence type="predicted"/>
<dbReference type="PANTHER" id="PTHR36206">
    <property type="entry name" value="ASPERCRYPTIN BIOSYNTHESIS CLUSTER-SPECIFIC TRANSCRIPTION REGULATOR ATNN-RELATED"/>
    <property type="match status" value="1"/>
</dbReference>
<dbReference type="InterPro" id="IPR052360">
    <property type="entry name" value="Transcr_Regulatory_Proteins"/>
</dbReference>
<evidence type="ECO:0000256" key="4">
    <source>
        <dbReference type="ARBA" id="ARBA00023125"/>
    </source>
</evidence>
<organism evidence="9 10">
    <name type="scientific">Stereocaulon virgatum</name>
    <dbReference type="NCBI Taxonomy" id="373712"/>
    <lineage>
        <taxon>Eukaryota</taxon>
        <taxon>Fungi</taxon>
        <taxon>Dikarya</taxon>
        <taxon>Ascomycota</taxon>
        <taxon>Pezizomycotina</taxon>
        <taxon>Lecanoromycetes</taxon>
        <taxon>OSLEUM clade</taxon>
        <taxon>Lecanoromycetidae</taxon>
        <taxon>Lecanorales</taxon>
        <taxon>Lecanorineae</taxon>
        <taxon>Stereocaulaceae</taxon>
        <taxon>Stereocaulon</taxon>
    </lineage>
</organism>
<accession>A0ABR4AFH9</accession>
<keyword evidence="3" id="KW-0805">Transcription regulation</keyword>
<keyword evidence="5" id="KW-0804">Transcription</keyword>
<evidence type="ECO:0000256" key="3">
    <source>
        <dbReference type="ARBA" id="ARBA00023015"/>
    </source>
</evidence>
<protein>
    <recommendedName>
        <fullName evidence="8">Zn(2)-C6 fungal-type domain-containing protein</fullName>
    </recommendedName>
</protein>
<keyword evidence="4" id="KW-0238">DNA-binding</keyword>
<dbReference type="Pfam" id="PF00172">
    <property type="entry name" value="Zn_clus"/>
    <property type="match status" value="1"/>
</dbReference>
<feature type="region of interest" description="Disordered" evidence="7">
    <location>
        <begin position="275"/>
        <end position="307"/>
    </location>
</feature>
<comment type="caution">
    <text evidence="9">The sequence shown here is derived from an EMBL/GenBank/DDBJ whole genome shotgun (WGS) entry which is preliminary data.</text>
</comment>
<feature type="compositionally biased region" description="Low complexity" evidence="7">
    <location>
        <begin position="98"/>
        <end position="115"/>
    </location>
</feature>
<dbReference type="InterPro" id="IPR036864">
    <property type="entry name" value="Zn2-C6_fun-type_DNA-bd_sf"/>
</dbReference>
<feature type="compositionally biased region" description="Polar residues" evidence="7">
    <location>
        <begin position="248"/>
        <end position="263"/>
    </location>
</feature>
<evidence type="ECO:0000256" key="2">
    <source>
        <dbReference type="ARBA" id="ARBA00022833"/>
    </source>
</evidence>
<feature type="region of interest" description="Disordered" evidence="7">
    <location>
        <begin position="209"/>
        <end position="263"/>
    </location>
</feature>
<reference evidence="9 10" key="1">
    <citation type="submission" date="2024-09" db="EMBL/GenBank/DDBJ databases">
        <title>Rethinking Asexuality: The Enigmatic Case of Functional Sexual Genes in Lepraria (Stereocaulaceae).</title>
        <authorList>
            <person name="Doellman M."/>
            <person name="Sun Y."/>
            <person name="Barcenas-Pena A."/>
            <person name="Lumbsch H.T."/>
            <person name="Grewe F."/>
        </authorList>
    </citation>
    <scope>NUCLEOTIDE SEQUENCE [LARGE SCALE GENOMIC DNA]</scope>
    <source>
        <strain evidence="9 10">Mercado 3170</strain>
    </source>
</reference>
<evidence type="ECO:0000256" key="1">
    <source>
        <dbReference type="ARBA" id="ARBA00022723"/>
    </source>
</evidence>
<name>A0ABR4AFH9_9LECA</name>
<dbReference type="CDD" id="cd00067">
    <property type="entry name" value="GAL4"/>
    <property type="match status" value="1"/>
</dbReference>
<evidence type="ECO:0000313" key="9">
    <source>
        <dbReference type="EMBL" id="KAL2043459.1"/>
    </source>
</evidence>
<keyword evidence="2" id="KW-0862">Zinc</keyword>
<feature type="compositionally biased region" description="Polar residues" evidence="7">
    <location>
        <begin position="31"/>
        <end position="61"/>
    </location>
</feature>
<feature type="compositionally biased region" description="Polar residues" evidence="7">
    <location>
        <begin position="209"/>
        <end position="231"/>
    </location>
</feature>
<dbReference type="EMBL" id="JBEFKJ010000011">
    <property type="protein sequence ID" value="KAL2043459.1"/>
    <property type="molecule type" value="Genomic_DNA"/>
</dbReference>
<evidence type="ECO:0000313" key="10">
    <source>
        <dbReference type="Proteomes" id="UP001590950"/>
    </source>
</evidence>
<dbReference type="PANTHER" id="PTHR36206:SF13">
    <property type="entry name" value="TRANSCRIPTIONAL REGULATORY PROTEIN MOC3"/>
    <property type="match status" value="1"/>
</dbReference>
<evidence type="ECO:0000256" key="5">
    <source>
        <dbReference type="ARBA" id="ARBA00023163"/>
    </source>
</evidence>
<evidence type="ECO:0000259" key="8">
    <source>
        <dbReference type="PROSITE" id="PS50048"/>
    </source>
</evidence>
<gene>
    <name evidence="9" type="ORF">N7G274_003766</name>
</gene>
<dbReference type="PROSITE" id="PS50048">
    <property type="entry name" value="ZN2_CY6_FUNGAL_2"/>
    <property type="match status" value="1"/>
</dbReference>
<dbReference type="PROSITE" id="PS00463">
    <property type="entry name" value="ZN2_CY6_FUNGAL_1"/>
    <property type="match status" value="1"/>
</dbReference>
<feature type="region of interest" description="Disordered" evidence="7">
    <location>
        <begin position="31"/>
        <end position="115"/>
    </location>
</feature>
<dbReference type="SMART" id="SM00066">
    <property type="entry name" value="GAL4"/>
    <property type="match status" value="1"/>
</dbReference>
<feature type="domain" description="Zn(2)-C6 fungal-type" evidence="8">
    <location>
        <begin position="169"/>
        <end position="197"/>
    </location>
</feature>